<evidence type="ECO:0000313" key="2">
    <source>
        <dbReference type="Proteomes" id="UP000195437"/>
    </source>
</evidence>
<protein>
    <recommendedName>
        <fullName evidence="3">Phage late control D family protein</fullName>
    </recommendedName>
</protein>
<name>A0A1Y0IT30_9BACL</name>
<dbReference type="RefSeq" id="WP_087457984.1">
    <property type="nucleotide sequence ID" value="NZ_CP021434.1"/>
</dbReference>
<evidence type="ECO:0008006" key="3">
    <source>
        <dbReference type="Google" id="ProtNLM"/>
    </source>
</evidence>
<dbReference type="EMBL" id="CP021434">
    <property type="protein sequence ID" value="ARU62625.1"/>
    <property type="molecule type" value="Genomic_DNA"/>
</dbReference>
<sequence>MPPKIKLDSSTYEFEDLESKYGKFFAPAFLINVDGKDIVRQGAAVTNVTVTQSIEKANSFSFSVNNAYNWVSREFDWADTFVLGNPVEIKMGYVDKLETLFYGLITNVSYNYPSGGNPTLTVTGMDYSYVMMRGKGEAAANSWEKKMNSDVVKEIAQKYSLSVSNVESTTKVKNKIDRQGQDDYNFIKKLAGETFYEFFVLSKDVYFRKPYQNKTPVTTLVFGKNLKSFSTSMKLDFQVKKFVVTGYDPKEKKQLKAESKPIKPVNSNSSTGEDLLATFAADNKVNFTNTNLSDLSELQTIADAQALEASMRLITGSGESIGFPELIAGRFLKLNGLGARFNQPMYLRTVTHKISSSGYLTTFEVAGNAV</sequence>
<dbReference type="AlphaFoldDB" id="A0A1Y0IT30"/>
<dbReference type="KEGG" id="tum:CBW65_17845"/>
<dbReference type="OrthoDB" id="2641038at2"/>
<reference evidence="2" key="1">
    <citation type="submission" date="2017-05" db="EMBL/GenBank/DDBJ databases">
        <authorList>
            <person name="Sung H."/>
        </authorList>
    </citation>
    <scope>NUCLEOTIDE SEQUENCE [LARGE SCALE GENOMIC DNA]</scope>
    <source>
        <strain evidence="2">AR23208</strain>
    </source>
</reference>
<gene>
    <name evidence="1" type="ORF">CBW65_17845</name>
</gene>
<keyword evidence="2" id="KW-1185">Reference proteome</keyword>
<proteinExistence type="predicted"/>
<accession>A0A1Y0IT30</accession>
<dbReference type="SUPFAM" id="SSF69279">
    <property type="entry name" value="Phage tail proteins"/>
    <property type="match status" value="1"/>
</dbReference>
<dbReference type="Proteomes" id="UP000195437">
    <property type="component" value="Chromosome"/>
</dbReference>
<evidence type="ECO:0000313" key="1">
    <source>
        <dbReference type="EMBL" id="ARU62625.1"/>
    </source>
</evidence>
<organism evidence="1 2">
    <name type="scientific">Tumebacillus avium</name>
    <dbReference type="NCBI Taxonomy" id="1903704"/>
    <lineage>
        <taxon>Bacteria</taxon>
        <taxon>Bacillati</taxon>
        <taxon>Bacillota</taxon>
        <taxon>Bacilli</taxon>
        <taxon>Bacillales</taxon>
        <taxon>Alicyclobacillaceae</taxon>
        <taxon>Tumebacillus</taxon>
    </lineage>
</organism>